<sequence length="144" mass="16361">MAALFGEYRHKIDAKGRISLPAAFRKALTEDTQLVTVPDKTQGSLSIYTVETYEAWVAMLFEKRGGYDPSNRDHVLLRKKLNSIATPGYLDSAYRISVSPKNRELAGLDKDVVLIGDTDHFEIWDAKRWDDFSEDIDLDSLMFS</sequence>
<evidence type="ECO:0000259" key="8">
    <source>
        <dbReference type="PROSITE" id="PS51740"/>
    </source>
</evidence>
<dbReference type="InterPro" id="IPR035644">
    <property type="entry name" value="MraZ_C"/>
</dbReference>
<dbReference type="RefSeq" id="WP_012798028.1">
    <property type="nucleotide sequence ID" value="NC_013165.1"/>
</dbReference>
<reference evidence="9 10" key="1">
    <citation type="journal article" date="2009" name="Stand. Genomic Sci.">
        <title>Complete genome sequence of Slackia heliotrinireducens type strain (RHS 1).</title>
        <authorList>
            <person name="Pukall R."/>
            <person name="Lapidus A."/>
            <person name="Nolan M."/>
            <person name="Copeland A."/>
            <person name="Glavina Del Rio T."/>
            <person name="Lucas S."/>
            <person name="Chen F."/>
            <person name="Tice H."/>
            <person name="Cheng J.F."/>
            <person name="Chertkov O."/>
            <person name="Bruce D."/>
            <person name="Goodwin L."/>
            <person name="Kuske C."/>
            <person name="Brettin T."/>
            <person name="Detter J.C."/>
            <person name="Han C."/>
            <person name="Pitluck S."/>
            <person name="Pati A."/>
            <person name="Mavrommatis K."/>
            <person name="Ivanova N."/>
            <person name="Ovchinnikova G."/>
            <person name="Chen A."/>
            <person name="Palaniappan K."/>
            <person name="Schneider S."/>
            <person name="Rohde M."/>
            <person name="Chain P."/>
            <person name="D'haeseleer P."/>
            <person name="Goker M."/>
            <person name="Bristow J."/>
            <person name="Eisen J.A."/>
            <person name="Markowitz V."/>
            <person name="Kyrpides N.C."/>
            <person name="Klenk H.P."/>
            <person name="Hugenholtz P."/>
        </authorList>
    </citation>
    <scope>NUCLEOTIDE SEQUENCE [LARGE SCALE GENOMIC DNA]</scope>
    <source>
        <strain evidence="10">ATCC 29202 / DSM 20476 / NCTC 11029 / RHS 1</strain>
    </source>
</reference>
<evidence type="ECO:0000256" key="2">
    <source>
        <dbReference type="ARBA" id="ARBA00022490"/>
    </source>
</evidence>
<dbReference type="KEGG" id="shi:Shel_08770"/>
<keyword evidence="5 7" id="KW-0238">DNA-binding</keyword>
<keyword evidence="6 7" id="KW-0804">Transcription</keyword>
<name>C7N4T9_SLAHD</name>
<feature type="domain" description="SpoVT-AbrB" evidence="8">
    <location>
        <begin position="7"/>
        <end position="52"/>
    </location>
</feature>
<dbReference type="Gene3D" id="3.40.1550.20">
    <property type="entry name" value="Transcriptional regulator MraZ domain"/>
    <property type="match status" value="1"/>
</dbReference>
<keyword evidence="3" id="KW-0677">Repeat</keyword>
<keyword evidence="4 7" id="KW-0805">Transcription regulation</keyword>
<dbReference type="InterPro" id="IPR020603">
    <property type="entry name" value="MraZ_dom"/>
</dbReference>
<feature type="domain" description="SpoVT-AbrB" evidence="8">
    <location>
        <begin position="85"/>
        <end position="128"/>
    </location>
</feature>
<dbReference type="STRING" id="471855.Shel_08770"/>
<dbReference type="GO" id="GO:0003700">
    <property type="term" value="F:DNA-binding transcription factor activity"/>
    <property type="evidence" value="ECO:0007669"/>
    <property type="project" value="UniProtKB-UniRule"/>
</dbReference>
<dbReference type="PROSITE" id="PS51740">
    <property type="entry name" value="SPOVT_ABRB"/>
    <property type="match status" value="2"/>
</dbReference>
<evidence type="ECO:0000256" key="1">
    <source>
        <dbReference type="ARBA" id="ARBA00013860"/>
    </source>
</evidence>
<evidence type="ECO:0000256" key="6">
    <source>
        <dbReference type="ARBA" id="ARBA00023163"/>
    </source>
</evidence>
<evidence type="ECO:0000313" key="9">
    <source>
        <dbReference type="EMBL" id="ACV21924.1"/>
    </source>
</evidence>
<dbReference type="eggNOG" id="COG2001">
    <property type="taxonomic scope" value="Bacteria"/>
</dbReference>
<accession>C7N4T9</accession>
<dbReference type="PANTHER" id="PTHR34701">
    <property type="entry name" value="TRANSCRIPTIONAL REGULATOR MRAZ"/>
    <property type="match status" value="1"/>
</dbReference>
<comment type="similarity">
    <text evidence="7">Belongs to the MraZ family.</text>
</comment>
<gene>
    <name evidence="7" type="primary">mraZ</name>
    <name evidence="9" type="ordered locus">Shel_08770</name>
</gene>
<evidence type="ECO:0000256" key="5">
    <source>
        <dbReference type="ARBA" id="ARBA00023125"/>
    </source>
</evidence>
<evidence type="ECO:0000313" key="10">
    <source>
        <dbReference type="Proteomes" id="UP000002026"/>
    </source>
</evidence>
<proteinExistence type="inferred from homology"/>
<keyword evidence="2 7" id="KW-0963">Cytoplasm</keyword>
<dbReference type="AlphaFoldDB" id="C7N4T9"/>
<dbReference type="Proteomes" id="UP000002026">
    <property type="component" value="Chromosome"/>
</dbReference>
<dbReference type="Pfam" id="PF02381">
    <property type="entry name" value="MraZ"/>
    <property type="match status" value="2"/>
</dbReference>
<keyword evidence="10" id="KW-1185">Reference proteome</keyword>
<dbReference type="SUPFAM" id="SSF89447">
    <property type="entry name" value="AbrB/MazE/MraZ-like"/>
    <property type="match status" value="1"/>
</dbReference>
<dbReference type="GO" id="GO:2000143">
    <property type="term" value="P:negative regulation of DNA-templated transcription initiation"/>
    <property type="evidence" value="ECO:0007669"/>
    <property type="project" value="TreeGrafter"/>
</dbReference>
<dbReference type="InterPro" id="IPR007159">
    <property type="entry name" value="SpoVT-AbrB_dom"/>
</dbReference>
<dbReference type="InterPro" id="IPR038619">
    <property type="entry name" value="MraZ_sf"/>
</dbReference>
<dbReference type="CDD" id="cd16321">
    <property type="entry name" value="MraZ_C"/>
    <property type="match status" value="1"/>
</dbReference>
<comment type="subunit">
    <text evidence="7">Forms oligomers.</text>
</comment>
<dbReference type="GO" id="GO:0009295">
    <property type="term" value="C:nucleoid"/>
    <property type="evidence" value="ECO:0007669"/>
    <property type="project" value="UniProtKB-SubCell"/>
</dbReference>
<protein>
    <recommendedName>
        <fullName evidence="1 7">Transcriptional regulator MraZ</fullName>
    </recommendedName>
</protein>
<organism evidence="9 10">
    <name type="scientific">Slackia heliotrinireducens (strain ATCC 29202 / DSM 20476 / NCTC 11029 / RHS 1)</name>
    <name type="common">Peptococcus heliotrinreducens</name>
    <dbReference type="NCBI Taxonomy" id="471855"/>
    <lineage>
        <taxon>Bacteria</taxon>
        <taxon>Bacillati</taxon>
        <taxon>Actinomycetota</taxon>
        <taxon>Coriobacteriia</taxon>
        <taxon>Eggerthellales</taxon>
        <taxon>Eggerthellaceae</taxon>
        <taxon>Slackia</taxon>
    </lineage>
</organism>
<dbReference type="InterPro" id="IPR003444">
    <property type="entry name" value="MraZ"/>
</dbReference>
<evidence type="ECO:0000256" key="7">
    <source>
        <dbReference type="HAMAP-Rule" id="MF_01008"/>
    </source>
</evidence>
<dbReference type="CDD" id="cd16320">
    <property type="entry name" value="MraZ_N"/>
    <property type="match status" value="1"/>
</dbReference>
<comment type="subcellular location">
    <subcellularLocation>
        <location evidence="7">Cytoplasm</location>
        <location evidence="7">Nucleoid</location>
    </subcellularLocation>
</comment>
<dbReference type="GO" id="GO:0000976">
    <property type="term" value="F:transcription cis-regulatory region binding"/>
    <property type="evidence" value="ECO:0007669"/>
    <property type="project" value="TreeGrafter"/>
</dbReference>
<dbReference type="HOGENOM" id="CLU_107907_0_4_11"/>
<dbReference type="PANTHER" id="PTHR34701:SF1">
    <property type="entry name" value="TRANSCRIPTIONAL REGULATOR MRAZ"/>
    <property type="match status" value="1"/>
</dbReference>
<evidence type="ECO:0000256" key="3">
    <source>
        <dbReference type="ARBA" id="ARBA00022737"/>
    </source>
</evidence>
<dbReference type="InterPro" id="IPR035642">
    <property type="entry name" value="MraZ_N"/>
</dbReference>
<dbReference type="GO" id="GO:0005737">
    <property type="term" value="C:cytoplasm"/>
    <property type="evidence" value="ECO:0007669"/>
    <property type="project" value="UniProtKB-UniRule"/>
</dbReference>
<dbReference type="HAMAP" id="MF_01008">
    <property type="entry name" value="MraZ"/>
    <property type="match status" value="1"/>
</dbReference>
<dbReference type="EMBL" id="CP001684">
    <property type="protein sequence ID" value="ACV21924.1"/>
    <property type="molecule type" value="Genomic_DNA"/>
</dbReference>
<evidence type="ECO:0000256" key="4">
    <source>
        <dbReference type="ARBA" id="ARBA00023015"/>
    </source>
</evidence>
<dbReference type="InterPro" id="IPR037914">
    <property type="entry name" value="SpoVT-AbrB_sf"/>
</dbReference>